<keyword evidence="2" id="KW-1185">Reference proteome</keyword>
<sequence length="178" mass="20023">MLHKFPTIALAAILFCNFATVSKSSELQDADYASATDLVSKGDCQRAWELIRDSIVTQPAVLDSFLTFAFSNDFRVYPSMEDEEEFAKFFIAVSISNSEKLDTSALNFIDSALFQIIDKDAKSAFLNYEIEGTHCREEAFFSLERKAVGEYLKEFVASMSDVHSYGYCPPGMGKRRKP</sequence>
<dbReference type="Proteomes" id="UP000247536">
    <property type="component" value="Unassembled WGS sequence"/>
</dbReference>
<evidence type="ECO:0000313" key="2">
    <source>
        <dbReference type="Proteomes" id="UP000247536"/>
    </source>
</evidence>
<name>A0ABX5NR29_9HYPH</name>
<evidence type="ECO:0000313" key="1">
    <source>
        <dbReference type="EMBL" id="PYB73041.1"/>
    </source>
</evidence>
<gene>
    <name evidence="1" type="ORF">DMY87_11960</name>
</gene>
<proteinExistence type="predicted"/>
<dbReference type="EMBL" id="QJRY01000004">
    <property type="protein sequence ID" value="PYB73041.1"/>
    <property type="molecule type" value="Genomic_DNA"/>
</dbReference>
<dbReference type="RefSeq" id="WP_110791593.1">
    <property type="nucleotide sequence ID" value="NZ_QJRY01000004.1"/>
</dbReference>
<organism evidence="1 2">
    <name type="scientific">Rhizobium wuzhouense</name>
    <dbReference type="NCBI Taxonomy" id="1986026"/>
    <lineage>
        <taxon>Bacteria</taxon>
        <taxon>Pseudomonadati</taxon>
        <taxon>Pseudomonadota</taxon>
        <taxon>Alphaproteobacteria</taxon>
        <taxon>Hyphomicrobiales</taxon>
        <taxon>Rhizobiaceae</taxon>
        <taxon>Rhizobium/Agrobacterium group</taxon>
        <taxon>Rhizobium</taxon>
    </lineage>
</organism>
<protein>
    <submittedName>
        <fullName evidence="1">Uncharacterized protein</fullName>
    </submittedName>
</protein>
<reference evidence="1 2" key="1">
    <citation type="submission" date="2018-06" db="EMBL/GenBank/DDBJ databases">
        <title>Rhizobium wuzhouense sp. nov., isolated from roots of Oryza officinalis.</title>
        <authorList>
            <person name="Yuan T."/>
        </authorList>
    </citation>
    <scope>NUCLEOTIDE SEQUENCE [LARGE SCALE GENOMIC DNA]</scope>
    <source>
        <strain evidence="1 2">W44</strain>
    </source>
</reference>
<comment type="caution">
    <text evidence="1">The sequence shown here is derived from an EMBL/GenBank/DDBJ whole genome shotgun (WGS) entry which is preliminary data.</text>
</comment>
<accession>A0ABX5NR29</accession>